<dbReference type="EMBL" id="VSSQ01120175">
    <property type="protein sequence ID" value="MPN53253.1"/>
    <property type="molecule type" value="Genomic_DNA"/>
</dbReference>
<dbReference type="AlphaFoldDB" id="A0A645J1C8"/>
<sequence length="105" mass="11676">MRSAAAEHIALLLPVGELCPSDFTKQPFIGAPAHHDRIDGLQKRRISIVALARDGREPSQVVILRGDIAVQAGRDIDHDFTLHTIPSCCRNLLPQHSLFTPPRRR</sequence>
<proteinExistence type="predicted"/>
<accession>A0A645J1C8</accession>
<gene>
    <name evidence="1" type="ORF">SDC9_200917</name>
</gene>
<protein>
    <submittedName>
        <fullName evidence="1">Uncharacterized protein</fullName>
    </submittedName>
</protein>
<comment type="caution">
    <text evidence="1">The sequence shown here is derived from an EMBL/GenBank/DDBJ whole genome shotgun (WGS) entry which is preliminary data.</text>
</comment>
<evidence type="ECO:0000313" key="1">
    <source>
        <dbReference type="EMBL" id="MPN53253.1"/>
    </source>
</evidence>
<reference evidence="1" key="1">
    <citation type="submission" date="2019-08" db="EMBL/GenBank/DDBJ databases">
        <authorList>
            <person name="Kucharzyk K."/>
            <person name="Murdoch R.W."/>
            <person name="Higgins S."/>
            <person name="Loffler F."/>
        </authorList>
    </citation>
    <scope>NUCLEOTIDE SEQUENCE</scope>
</reference>
<name>A0A645J1C8_9ZZZZ</name>
<organism evidence="1">
    <name type="scientific">bioreactor metagenome</name>
    <dbReference type="NCBI Taxonomy" id="1076179"/>
    <lineage>
        <taxon>unclassified sequences</taxon>
        <taxon>metagenomes</taxon>
        <taxon>ecological metagenomes</taxon>
    </lineage>
</organism>